<dbReference type="InterPro" id="IPR023772">
    <property type="entry name" value="DNA-bd_HTH_TetR-type_CS"/>
</dbReference>
<feature type="region of interest" description="Disordered" evidence="5">
    <location>
        <begin position="209"/>
        <end position="246"/>
    </location>
</feature>
<dbReference type="GO" id="GO:0003677">
    <property type="term" value="F:DNA binding"/>
    <property type="evidence" value="ECO:0007669"/>
    <property type="project" value="UniProtKB-UniRule"/>
</dbReference>
<dbReference type="InterPro" id="IPR036271">
    <property type="entry name" value="Tet_transcr_reg_TetR-rel_C_sf"/>
</dbReference>
<keyword evidence="3" id="KW-0804">Transcription</keyword>
<dbReference type="Gene3D" id="1.10.357.10">
    <property type="entry name" value="Tetracycline Repressor, domain 2"/>
    <property type="match status" value="1"/>
</dbReference>
<evidence type="ECO:0000256" key="3">
    <source>
        <dbReference type="ARBA" id="ARBA00023163"/>
    </source>
</evidence>
<dbReference type="STRING" id="146020.RMCB_1030"/>
<sequence>MFLLSAPRTALSNVNVRAFSYSGPMPKVSQEYRDERRAHILAAARRCFVRDGFHQTSMQDLVSEAGLSSGAVYRYFPGKNAMIEALAEQNLDEVITVLQQSLATGVSAGEAMAAVLEHVRTRHTEDDFAAVAVLVWSEALRNSALAARLRDSLDTAARALTAQAQANGPHDVPPRAVADLLLCTLPGYLMQLAIRGPRAVDRIPADVKETFSPAATSKPARRQANSARKSAQRGGHMPRPEGRSTR</sequence>
<evidence type="ECO:0000256" key="5">
    <source>
        <dbReference type="SAM" id="MobiDB-lite"/>
    </source>
</evidence>
<reference evidence="8" key="1">
    <citation type="journal article" date="2016" name="Genome Announc.">
        <title>Draft Genome Sequences of Five Rapidly Growing Mycobacterium Species, M. thermoresistibile, M. fortuitum subsp. acetamidolyticum, M. canariasense, M. brisbanense, and M. novocastrense.</title>
        <authorList>
            <person name="Katahira K."/>
            <person name="Ogura Y."/>
            <person name="Gotoh Y."/>
            <person name="Hayashi T."/>
        </authorList>
    </citation>
    <scope>NUCLEOTIDE SEQUENCE [LARGE SCALE GENOMIC DNA]</scope>
    <source>
        <strain evidence="8">JCM15654</strain>
    </source>
</reference>
<dbReference type="PROSITE" id="PS50977">
    <property type="entry name" value="HTH_TETR_2"/>
    <property type="match status" value="1"/>
</dbReference>
<dbReference type="Pfam" id="PF00440">
    <property type="entry name" value="TetR_N"/>
    <property type="match status" value="1"/>
</dbReference>
<keyword evidence="2 4" id="KW-0238">DNA-binding</keyword>
<reference evidence="8" key="2">
    <citation type="submission" date="2016-02" db="EMBL/GenBank/DDBJ databases">
        <title>Draft genome sequence of five rapidly growing Mycobacterium species.</title>
        <authorList>
            <person name="Katahira K."/>
            <person name="Gotou Y."/>
            <person name="Iida K."/>
            <person name="Ogura Y."/>
            <person name="Hayashi T."/>
        </authorList>
    </citation>
    <scope>NUCLEOTIDE SEQUENCE [LARGE SCALE GENOMIC DNA]</scope>
    <source>
        <strain evidence="8">JCM15654</strain>
    </source>
</reference>
<dbReference type="InterPro" id="IPR009057">
    <property type="entry name" value="Homeodomain-like_sf"/>
</dbReference>
<evidence type="ECO:0000313" key="7">
    <source>
        <dbReference type="EMBL" id="GAS86934.1"/>
    </source>
</evidence>
<keyword evidence="8" id="KW-1185">Reference proteome</keyword>
<evidence type="ECO:0000256" key="1">
    <source>
        <dbReference type="ARBA" id="ARBA00023015"/>
    </source>
</evidence>
<accession>A0A100VVR4</accession>
<proteinExistence type="predicted"/>
<evidence type="ECO:0000259" key="6">
    <source>
        <dbReference type="PROSITE" id="PS50977"/>
    </source>
</evidence>
<dbReference type="PANTHER" id="PTHR47506">
    <property type="entry name" value="TRANSCRIPTIONAL REGULATORY PROTEIN"/>
    <property type="match status" value="1"/>
</dbReference>
<feature type="DNA-binding region" description="H-T-H motif" evidence="4">
    <location>
        <begin position="57"/>
        <end position="76"/>
    </location>
</feature>
<comment type="caution">
    <text evidence="7">The sequence shown here is derived from an EMBL/GenBank/DDBJ whole genome shotgun (WGS) entry which is preliminary data.</text>
</comment>
<dbReference type="PANTHER" id="PTHR47506:SF1">
    <property type="entry name" value="HTH-TYPE TRANSCRIPTIONAL REGULATOR YJDC"/>
    <property type="match status" value="1"/>
</dbReference>
<evidence type="ECO:0000256" key="4">
    <source>
        <dbReference type="PROSITE-ProRule" id="PRU00335"/>
    </source>
</evidence>
<evidence type="ECO:0000313" key="8">
    <source>
        <dbReference type="Proteomes" id="UP000069620"/>
    </source>
</evidence>
<dbReference type="SUPFAM" id="SSF46689">
    <property type="entry name" value="Homeodomain-like"/>
    <property type="match status" value="1"/>
</dbReference>
<name>A0A100VVR4_9MYCO</name>
<keyword evidence="1" id="KW-0805">Transcription regulation</keyword>
<protein>
    <submittedName>
        <fullName evidence="7">TetR family transcriptional regulator</fullName>
    </submittedName>
</protein>
<dbReference type="PRINTS" id="PR00455">
    <property type="entry name" value="HTHTETR"/>
</dbReference>
<evidence type="ECO:0000256" key="2">
    <source>
        <dbReference type="ARBA" id="ARBA00023125"/>
    </source>
</evidence>
<dbReference type="PROSITE" id="PS01081">
    <property type="entry name" value="HTH_TETR_1"/>
    <property type="match status" value="1"/>
</dbReference>
<gene>
    <name evidence="7" type="ORF">RMCB_1030</name>
</gene>
<dbReference type="Proteomes" id="UP000069620">
    <property type="component" value="Unassembled WGS sequence"/>
</dbReference>
<organism evidence="7 8">
    <name type="scientific">Mycolicibacterium brisbanense</name>
    <dbReference type="NCBI Taxonomy" id="146020"/>
    <lineage>
        <taxon>Bacteria</taxon>
        <taxon>Bacillati</taxon>
        <taxon>Actinomycetota</taxon>
        <taxon>Actinomycetes</taxon>
        <taxon>Mycobacteriales</taxon>
        <taxon>Mycobacteriaceae</taxon>
        <taxon>Mycolicibacterium</taxon>
    </lineage>
</organism>
<feature type="domain" description="HTH tetR-type" evidence="6">
    <location>
        <begin position="34"/>
        <end position="94"/>
    </location>
</feature>
<dbReference type="EMBL" id="BCSX01000011">
    <property type="protein sequence ID" value="GAS86934.1"/>
    <property type="molecule type" value="Genomic_DNA"/>
</dbReference>
<dbReference type="SUPFAM" id="SSF48498">
    <property type="entry name" value="Tetracyclin repressor-like, C-terminal domain"/>
    <property type="match status" value="1"/>
</dbReference>
<dbReference type="AlphaFoldDB" id="A0A100VVR4"/>
<dbReference type="InterPro" id="IPR001647">
    <property type="entry name" value="HTH_TetR"/>
</dbReference>